<feature type="region of interest" description="Disordered" evidence="1">
    <location>
        <begin position="276"/>
        <end position="318"/>
    </location>
</feature>
<feature type="signal peptide" evidence="2">
    <location>
        <begin position="1"/>
        <end position="18"/>
    </location>
</feature>
<dbReference type="PANTHER" id="PTHR39599">
    <property type="entry name" value="GPI-ANCHORED PROTEIN (EUROFUNG)-RELATED-RELATED"/>
    <property type="match status" value="1"/>
</dbReference>
<feature type="non-terminal residue" evidence="3">
    <location>
        <position position="436"/>
    </location>
</feature>
<dbReference type="Proteomes" id="UP001174936">
    <property type="component" value="Unassembled WGS sequence"/>
</dbReference>
<organism evidence="3 4">
    <name type="scientific">Cercophora newfieldiana</name>
    <dbReference type="NCBI Taxonomy" id="92897"/>
    <lineage>
        <taxon>Eukaryota</taxon>
        <taxon>Fungi</taxon>
        <taxon>Dikarya</taxon>
        <taxon>Ascomycota</taxon>
        <taxon>Pezizomycotina</taxon>
        <taxon>Sordariomycetes</taxon>
        <taxon>Sordariomycetidae</taxon>
        <taxon>Sordariales</taxon>
        <taxon>Lasiosphaeriaceae</taxon>
        <taxon>Cercophora</taxon>
    </lineage>
</organism>
<name>A0AA40CHL7_9PEZI</name>
<comment type="caution">
    <text evidence="3">The sequence shown here is derived from an EMBL/GenBank/DDBJ whole genome shotgun (WGS) entry which is preliminary data.</text>
</comment>
<evidence type="ECO:0008006" key="5">
    <source>
        <dbReference type="Google" id="ProtNLM"/>
    </source>
</evidence>
<feature type="region of interest" description="Disordered" evidence="1">
    <location>
        <begin position="23"/>
        <end position="54"/>
    </location>
</feature>
<dbReference type="EMBL" id="JAULSV010000007">
    <property type="protein sequence ID" value="KAK0638737.1"/>
    <property type="molecule type" value="Genomic_DNA"/>
</dbReference>
<reference evidence="3" key="1">
    <citation type="submission" date="2023-06" db="EMBL/GenBank/DDBJ databases">
        <title>Genome-scale phylogeny and comparative genomics of the fungal order Sordariales.</title>
        <authorList>
            <consortium name="Lawrence Berkeley National Laboratory"/>
            <person name="Hensen N."/>
            <person name="Bonometti L."/>
            <person name="Westerberg I."/>
            <person name="Brannstrom I.O."/>
            <person name="Guillou S."/>
            <person name="Cros-Aarteil S."/>
            <person name="Calhoun S."/>
            <person name="Haridas S."/>
            <person name="Kuo A."/>
            <person name="Mondo S."/>
            <person name="Pangilinan J."/>
            <person name="Riley R."/>
            <person name="Labutti K."/>
            <person name="Andreopoulos B."/>
            <person name="Lipzen A."/>
            <person name="Chen C."/>
            <person name="Yanf M."/>
            <person name="Daum C."/>
            <person name="Ng V."/>
            <person name="Clum A."/>
            <person name="Steindorff A."/>
            <person name="Ohm R."/>
            <person name="Martin F."/>
            <person name="Silar P."/>
            <person name="Natvig D."/>
            <person name="Lalanne C."/>
            <person name="Gautier V."/>
            <person name="Ament-Velasquez S.L."/>
            <person name="Kruys A."/>
            <person name="Hutchinson M.I."/>
            <person name="Powell A.J."/>
            <person name="Barry K."/>
            <person name="Miller A.N."/>
            <person name="Grigoriev I.V."/>
            <person name="Debuchy R."/>
            <person name="Gladieux P."/>
            <person name="Thoren M.H."/>
            <person name="Johannesson H."/>
        </authorList>
    </citation>
    <scope>NUCLEOTIDE SEQUENCE</scope>
    <source>
        <strain evidence="3">SMH2532-1</strain>
    </source>
</reference>
<evidence type="ECO:0000256" key="1">
    <source>
        <dbReference type="SAM" id="MobiDB-lite"/>
    </source>
</evidence>
<feature type="compositionally biased region" description="Low complexity" evidence="1">
    <location>
        <begin position="276"/>
        <end position="308"/>
    </location>
</feature>
<keyword evidence="4" id="KW-1185">Reference proteome</keyword>
<accession>A0AA40CHL7</accession>
<dbReference type="PANTHER" id="PTHR39599:SF2">
    <property type="entry name" value="ANCHORED PROTEIN, PUTATIVE (AFU_ORTHOLOGUE AFUA_1G09650)-RELATED"/>
    <property type="match status" value="1"/>
</dbReference>
<gene>
    <name evidence="3" type="ORF">B0T16DRAFT_359786</name>
</gene>
<sequence length="436" mass="43761">MRPLPLTLWALIAAQIDALSPLQPNPDLQSQPHAPAQTQAQTPLPTAVRKMPPDQGAKFHHEYCAFPQDQDHNHNHPSNFAPAGVRPRRVLEFGNEGTHSREGNASIPDFQGFNPPFLVTHLQTQQSALRRAAAVLSLLQKRQWACPSGTSGCGAIGYPNSCCRDGETCVVVQDTGLGPVGCCPAGSTCSGGVSGCTDGSTACASDIGGGCCIPGFVCQGVGCVSSASTTTTTAVTVVPAPGPTGATTFTTTSTSVIQAPTPSTVVVTVIVTVSPSQPGPTTSTVTSTQTMVPPVPGTSSTTQQGPTTDAGAPYRPTSSSTNGISTYCPTGFYACLASVGGGCCQTGRDCQTTSCPPVSMTTLVNAGGVTVVVPAEGAAATTGSCATGWYLCGSDVGPAPGCCPSGYSCGTASCSVLVDGAMATVAKARPGSGARA</sequence>
<proteinExistence type="predicted"/>
<protein>
    <recommendedName>
        <fullName evidence="5">GPI anchored protein</fullName>
    </recommendedName>
</protein>
<evidence type="ECO:0000313" key="4">
    <source>
        <dbReference type="Proteomes" id="UP001174936"/>
    </source>
</evidence>
<evidence type="ECO:0000256" key="2">
    <source>
        <dbReference type="SAM" id="SignalP"/>
    </source>
</evidence>
<keyword evidence="2" id="KW-0732">Signal</keyword>
<feature type="compositionally biased region" description="Low complexity" evidence="1">
    <location>
        <begin position="31"/>
        <end position="47"/>
    </location>
</feature>
<dbReference type="AlphaFoldDB" id="A0AA40CHL7"/>
<evidence type="ECO:0000313" key="3">
    <source>
        <dbReference type="EMBL" id="KAK0638737.1"/>
    </source>
</evidence>
<feature type="chain" id="PRO_5041277935" description="GPI anchored protein" evidence="2">
    <location>
        <begin position="19"/>
        <end position="436"/>
    </location>
</feature>